<keyword evidence="7" id="KW-0007">Acetylation</keyword>
<keyword evidence="5" id="KW-0597">Phosphoprotein</keyword>
<accession>A0ABC8ZK17</accession>
<evidence type="ECO:0000256" key="3">
    <source>
        <dbReference type="ARBA" id="ARBA00015702"/>
    </source>
</evidence>
<keyword evidence="8" id="KW-0539">Nucleus</keyword>
<evidence type="ECO:0000259" key="10">
    <source>
        <dbReference type="PROSITE" id="PS51048"/>
    </source>
</evidence>
<dbReference type="InterPro" id="IPR008978">
    <property type="entry name" value="HSP20-like_chaperone"/>
</dbReference>
<dbReference type="EMBL" id="OZ075129">
    <property type="protein sequence ID" value="CAL4961324.1"/>
    <property type="molecule type" value="Genomic_DNA"/>
</dbReference>
<dbReference type="PROSITE" id="PS51048">
    <property type="entry name" value="SGS"/>
    <property type="match status" value="1"/>
</dbReference>
<organism evidence="12 13">
    <name type="scientific">Urochloa decumbens</name>
    <dbReference type="NCBI Taxonomy" id="240449"/>
    <lineage>
        <taxon>Eukaryota</taxon>
        <taxon>Viridiplantae</taxon>
        <taxon>Streptophyta</taxon>
        <taxon>Embryophyta</taxon>
        <taxon>Tracheophyta</taxon>
        <taxon>Spermatophyta</taxon>
        <taxon>Magnoliopsida</taxon>
        <taxon>Liliopsida</taxon>
        <taxon>Poales</taxon>
        <taxon>Poaceae</taxon>
        <taxon>PACMAD clade</taxon>
        <taxon>Panicoideae</taxon>
        <taxon>Panicodae</taxon>
        <taxon>Paniceae</taxon>
        <taxon>Melinidinae</taxon>
        <taxon>Urochloa</taxon>
    </lineage>
</organism>
<proteinExistence type="predicted"/>
<feature type="domain" description="CS" evidence="11">
    <location>
        <begin position="65"/>
        <end position="155"/>
    </location>
</feature>
<dbReference type="GO" id="GO:0005737">
    <property type="term" value="C:cytoplasm"/>
    <property type="evidence" value="ECO:0007669"/>
    <property type="project" value="UniProtKB-SubCell"/>
</dbReference>
<keyword evidence="4" id="KW-0963">Cytoplasm</keyword>
<dbReference type="InterPro" id="IPR037893">
    <property type="entry name" value="CS_CacyBP"/>
</dbReference>
<dbReference type="SUPFAM" id="SSF49764">
    <property type="entry name" value="HSP20-like chaperones"/>
    <property type="match status" value="1"/>
</dbReference>
<dbReference type="InterPro" id="IPR007699">
    <property type="entry name" value="SGS_dom"/>
</dbReference>
<dbReference type="GO" id="GO:0005634">
    <property type="term" value="C:nucleus"/>
    <property type="evidence" value="ECO:0007669"/>
    <property type="project" value="UniProtKB-SubCell"/>
</dbReference>
<evidence type="ECO:0000313" key="13">
    <source>
        <dbReference type="Proteomes" id="UP001497457"/>
    </source>
</evidence>
<evidence type="ECO:0000259" key="11">
    <source>
        <dbReference type="PROSITE" id="PS51203"/>
    </source>
</evidence>
<dbReference type="AlphaFoldDB" id="A0ABC8ZK17"/>
<comment type="function">
    <text evidence="9">May be involved in calcium-dependent ubiquitination and subsequent proteasomal degradation of target proteins. Probably serves as a molecular bridge in ubiquitin E3 complexes. Participates in the ubiquitin-mediated degradation of beta-catenin (CTNNB1).</text>
</comment>
<dbReference type="PANTHER" id="PTHR47686">
    <property type="entry name" value="SGS DOMAIN-CONTAINING PROTEIN"/>
    <property type="match status" value="1"/>
</dbReference>
<keyword evidence="6" id="KW-0833">Ubl conjugation pathway</keyword>
<evidence type="ECO:0000256" key="4">
    <source>
        <dbReference type="ARBA" id="ARBA00022490"/>
    </source>
</evidence>
<dbReference type="SUPFAM" id="SSF140106">
    <property type="entry name" value="Calcyclin-binding protein-like"/>
    <property type="match status" value="1"/>
</dbReference>
<dbReference type="CDD" id="cd06468">
    <property type="entry name" value="p23_CacyBP"/>
    <property type="match status" value="1"/>
</dbReference>
<dbReference type="Gene3D" id="2.60.40.790">
    <property type="match status" value="1"/>
</dbReference>
<protein>
    <recommendedName>
        <fullName evidence="3">Calcyclin-binding protein</fullName>
    </recommendedName>
</protein>
<reference evidence="12" key="1">
    <citation type="submission" date="2024-10" db="EMBL/GenBank/DDBJ databases">
        <authorList>
            <person name="Ryan C."/>
        </authorList>
    </citation>
    <scope>NUCLEOTIDE SEQUENCE [LARGE SCALE GENOMIC DNA]</scope>
</reference>
<dbReference type="FunFam" id="2.60.40.790:FF:000040">
    <property type="entry name" value="Calcyclin binding protein"/>
    <property type="match status" value="1"/>
</dbReference>
<dbReference type="InterPro" id="IPR037201">
    <property type="entry name" value="CacyBP_N"/>
</dbReference>
<dbReference type="PANTHER" id="PTHR47686:SF1">
    <property type="entry name" value="CALCYCLIN-BINDING PROTEIN"/>
    <property type="match status" value="1"/>
</dbReference>
<dbReference type="Proteomes" id="UP001497457">
    <property type="component" value="Chromosome 19rd"/>
</dbReference>
<sequence>MSAEELRLELDELRQLEGLAKRPRIQSLLANEIRNVEAKLAKATAPAPEPQAAASAPARPVLNYVTLGSFSWDQDNEKIRIYVFLEGVEQEKVETSFKPMSVDIKFHDVKGKNYRCAIPKLNKEIVPEKCKVVVKPTKVVVTLWKASKGNWLDLCFKEDKFKPSMDKEKDPMSGIMDLMKVNVFSWLTSSSFCDHSVTCCMHSPVQNMYEEGDEDMKRTIAKAWSDSRSGKTTDSLSGLR</sequence>
<dbReference type="Pfam" id="PF09032">
    <property type="entry name" value="Siah-Interact_N"/>
    <property type="match status" value="1"/>
</dbReference>
<evidence type="ECO:0000256" key="2">
    <source>
        <dbReference type="ARBA" id="ARBA00004496"/>
    </source>
</evidence>
<evidence type="ECO:0000313" key="12">
    <source>
        <dbReference type="EMBL" id="CAL4961324.1"/>
    </source>
</evidence>
<feature type="domain" description="SGS" evidence="10">
    <location>
        <begin position="140"/>
        <end position="240"/>
    </location>
</feature>
<evidence type="ECO:0000256" key="1">
    <source>
        <dbReference type="ARBA" id="ARBA00004123"/>
    </source>
</evidence>
<evidence type="ECO:0000256" key="6">
    <source>
        <dbReference type="ARBA" id="ARBA00022786"/>
    </source>
</evidence>
<evidence type="ECO:0000256" key="5">
    <source>
        <dbReference type="ARBA" id="ARBA00022553"/>
    </source>
</evidence>
<dbReference type="InterPro" id="IPR015120">
    <property type="entry name" value="Siah-Interact_N"/>
</dbReference>
<comment type="subcellular location">
    <subcellularLocation>
        <location evidence="2">Cytoplasm</location>
    </subcellularLocation>
    <subcellularLocation>
        <location evidence="1">Nucleus</location>
    </subcellularLocation>
</comment>
<dbReference type="InterPro" id="IPR007052">
    <property type="entry name" value="CS_dom"/>
</dbReference>
<keyword evidence="13" id="KW-1185">Reference proteome</keyword>
<gene>
    <name evidence="12" type="ORF">URODEC1_LOCUS44943</name>
</gene>
<evidence type="ECO:0000256" key="9">
    <source>
        <dbReference type="ARBA" id="ARBA00025145"/>
    </source>
</evidence>
<dbReference type="Pfam" id="PF04969">
    <property type="entry name" value="CS"/>
    <property type="match status" value="1"/>
</dbReference>
<evidence type="ECO:0000256" key="8">
    <source>
        <dbReference type="ARBA" id="ARBA00023242"/>
    </source>
</evidence>
<evidence type="ECO:0000256" key="7">
    <source>
        <dbReference type="ARBA" id="ARBA00022990"/>
    </source>
</evidence>
<name>A0ABC8ZK17_9POAL</name>
<dbReference type="PROSITE" id="PS51203">
    <property type="entry name" value="CS"/>
    <property type="match status" value="1"/>
</dbReference>